<proteinExistence type="predicted"/>
<dbReference type="InterPro" id="IPR011856">
    <property type="entry name" value="tRNA_endonuc-like_dom_sf"/>
</dbReference>
<dbReference type="STRING" id="1765722.AT728_18900"/>
<dbReference type="Proteomes" id="UP000054804">
    <property type="component" value="Unassembled WGS sequence"/>
</dbReference>
<dbReference type="EMBL" id="LOCL01000030">
    <property type="protein sequence ID" value="KUF18419.1"/>
    <property type="molecule type" value="Genomic_DNA"/>
</dbReference>
<gene>
    <name evidence="2" type="ORF">AT728_18900</name>
</gene>
<reference evidence="2 3" key="1">
    <citation type="submission" date="2015-12" db="EMBL/GenBank/DDBJ databases">
        <title>Draft genome sequence of Streptomyces silvensis ATCC 53525, a producer of novel hormone antagonists.</title>
        <authorList>
            <person name="Johnston C.W."/>
            <person name="Li Y."/>
            <person name="Magarvey N.A."/>
        </authorList>
    </citation>
    <scope>NUCLEOTIDE SEQUENCE [LARGE SCALE GENOMIC DNA]</scope>
    <source>
        <strain evidence="2 3">ATCC 53525</strain>
    </source>
</reference>
<evidence type="ECO:0000256" key="1">
    <source>
        <dbReference type="ARBA" id="ARBA00029354"/>
    </source>
</evidence>
<comment type="caution">
    <text evidence="2">The sequence shown here is derived from an EMBL/GenBank/DDBJ whole genome shotgun (WGS) entry which is preliminary data.</text>
</comment>
<dbReference type="SUPFAM" id="SSF52980">
    <property type="entry name" value="Restriction endonuclease-like"/>
    <property type="match status" value="1"/>
</dbReference>
<dbReference type="GO" id="GO:0008821">
    <property type="term" value="F:crossover junction DNA endonuclease activity"/>
    <property type="evidence" value="ECO:0007669"/>
    <property type="project" value="UniProtKB-EC"/>
</dbReference>
<name>A0A0W7X759_9ACTN</name>
<organism evidence="2 3">
    <name type="scientific">Streptomyces silvensis</name>
    <dbReference type="NCBI Taxonomy" id="1765722"/>
    <lineage>
        <taxon>Bacteria</taxon>
        <taxon>Bacillati</taxon>
        <taxon>Actinomycetota</taxon>
        <taxon>Actinomycetes</taxon>
        <taxon>Kitasatosporales</taxon>
        <taxon>Streptomycetaceae</taxon>
        <taxon>Streptomyces</taxon>
    </lineage>
</organism>
<dbReference type="InterPro" id="IPR011335">
    <property type="entry name" value="Restrct_endonuc-II-like"/>
</dbReference>
<comment type="catalytic activity">
    <reaction evidence="1">
        <text>Endonucleolytic cleavage at a junction such as a reciprocal single-stranded crossover between two homologous DNA duplexes (Holliday junction).</text>
        <dbReference type="EC" id="3.1.21.10"/>
    </reaction>
</comment>
<dbReference type="Gene3D" id="3.40.1350.10">
    <property type="match status" value="1"/>
</dbReference>
<dbReference type="AlphaFoldDB" id="A0A0W7X759"/>
<sequence>MTTPTKPRSNYARGRDLEHRVRNHLREQGYEVLRTAGSKSKVDLVALKSGQMLFVQCKRSGALPPAEWNGLWDLAQMVGAVPVLAEQLARGRRYWRLTARKDQPGKRQPMEELKLDELAGVQWPEREAVTRS</sequence>
<accession>A0A0W7X759</accession>
<dbReference type="GO" id="GO:0003676">
    <property type="term" value="F:nucleic acid binding"/>
    <property type="evidence" value="ECO:0007669"/>
    <property type="project" value="InterPro"/>
</dbReference>
<dbReference type="OrthoDB" id="4221818at2"/>
<keyword evidence="3" id="KW-1185">Reference proteome</keyword>
<protein>
    <submittedName>
        <fullName evidence="2">Holliday junction resolvase</fullName>
    </submittedName>
</protein>
<dbReference type="RefSeq" id="WP_058847328.1">
    <property type="nucleotide sequence ID" value="NZ_LOCL01000030.1"/>
</dbReference>
<dbReference type="InterPro" id="IPR002732">
    <property type="entry name" value="Hjc"/>
</dbReference>
<evidence type="ECO:0000313" key="3">
    <source>
        <dbReference type="Proteomes" id="UP000054804"/>
    </source>
</evidence>
<evidence type="ECO:0000313" key="2">
    <source>
        <dbReference type="EMBL" id="KUF18419.1"/>
    </source>
</evidence>
<dbReference type="Pfam" id="PF01870">
    <property type="entry name" value="Hjc"/>
    <property type="match status" value="1"/>
</dbReference>